<evidence type="ECO:0000313" key="3">
    <source>
        <dbReference type="Proteomes" id="UP000265040"/>
    </source>
</evidence>
<evidence type="ECO:0000256" key="1">
    <source>
        <dbReference type="SAM" id="SignalP"/>
    </source>
</evidence>
<dbReference type="Proteomes" id="UP000265040">
    <property type="component" value="Unassembled WGS sequence"/>
</dbReference>
<evidence type="ECO:0008006" key="4">
    <source>
        <dbReference type="Google" id="ProtNLM"/>
    </source>
</evidence>
<sequence length="478" mass="54551">MASPGLLFLLLMLSSPLLSSMTSPSSSNKQEVHHLQKRGSTAKKLLSAGDYIVKFASATSPFIGMIPIVGQYINNFTGLAKFIISVLKGQPDLTKALLEEFKNLNLKIDEYHVEQKWDQWASQYYNIEVDIELAWNEFEKVVQVFNDTDNLEDRKNILLSEHFKCHEKDIKEFVIFLNTLIYKGNSVKLFYDRLAGVSSEEELAKIAFECAKVMFEIHNNCISNSLKYVKEDIEKQIPDIEDRDELAKFSRLFLERTYDRYNWITVAFRTKGSTHRHAKQFNKHILSGFINMTKGDVTVAVARQIKGNQTKADKVRKAIENCLDKSVDCQNIANKLSECKESVDGIKIDKTYTAVHAYISESHDSFNALDAKQAPDEEYLSLDTPSRTPYIYTGVCRKFKAINTGHFRVLIKSDEEMMGENPCDKLNCGDEGKGNCQDYYGEHCEESLEDYKHKLIEGIPQKQLDVKNSLCRTCCLIG</sequence>
<evidence type="ECO:0000313" key="2">
    <source>
        <dbReference type="Ensembl" id="ENSATEP00000063614.1"/>
    </source>
</evidence>
<dbReference type="GeneTree" id="ENSGT00940000177148"/>
<dbReference type="AlphaFoldDB" id="A0A7N6BGX8"/>
<accession>A0A7N6BGX8</accession>
<reference evidence="2" key="2">
    <citation type="submission" date="2025-09" db="UniProtKB">
        <authorList>
            <consortium name="Ensembl"/>
        </authorList>
    </citation>
    <scope>IDENTIFICATION</scope>
</reference>
<dbReference type="InParanoid" id="A0A7N6BGX8"/>
<feature type="chain" id="PRO_5030924071" description="EGF-like domain-containing protein" evidence="1">
    <location>
        <begin position="20"/>
        <end position="478"/>
    </location>
</feature>
<organism evidence="2 3">
    <name type="scientific">Anabas testudineus</name>
    <name type="common">Climbing perch</name>
    <name type="synonym">Anthias testudineus</name>
    <dbReference type="NCBI Taxonomy" id="64144"/>
    <lineage>
        <taxon>Eukaryota</taxon>
        <taxon>Metazoa</taxon>
        <taxon>Chordata</taxon>
        <taxon>Craniata</taxon>
        <taxon>Vertebrata</taxon>
        <taxon>Euteleostomi</taxon>
        <taxon>Actinopterygii</taxon>
        <taxon>Neopterygii</taxon>
        <taxon>Teleostei</taxon>
        <taxon>Neoteleostei</taxon>
        <taxon>Acanthomorphata</taxon>
        <taxon>Anabantaria</taxon>
        <taxon>Anabantiformes</taxon>
        <taxon>Anabantoidei</taxon>
        <taxon>Anabantidae</taxon>
        <taxon>Anabas</taxon>
    </lineage>
</organism>
<dbReference type="OrthoDB" id="8943530at2759"/>
<protein>
    <recommendedName>
        <fullName evidence="4">EGF-like domain-containing protein</fullName>
    </recommendedName>
</protein>
<keyword evidence="1" id="KW-0732">Signal</keyword>
<name>A0A7N6BGX8_ANATE</name>
<reference evidence="2" key="1">
    <citation type="submission" date="2025-08" db="UniProtKB">
        <authorList>
            <consortium name="Ensembl"/>
        </authorList>
    </citation>
    <scope>IDENTIFICATION</scope>
</reference>
<proteinExistence type="predicted"/>
<keyword evidence="3" id="KW-1185">Reference proteome</keyword>
<dbReference type="Ensembl" id="ENSATET00000065580.2">
    <property type="protein sequence ID" value="ENSATEP00000063614.1"/>
    <property type="gene ID" value="ENSATEG00000026204.2"/>
</dbReference>
<feature type="signal peptide" evidence="1">
    <location>
        <begin position="1"/>
        <end position="19"/>
    </location>
</feature>